<keyword evidence="5" id="KW-0663">Pyridoxal phosphate</keyword>
<dbReference type="PANTHER" id="PTHR46383:SF1">
    <property type="entry name" value="ASPARTATE AMINOTRANSFERASE"/>
    <property type="match status" value="1"/>
</dbReference>
<keyword evidence="4" id="KW-0808">Transferase</keyword>
<organism evidence="7 8">
    <name type="scientific">Streptomyces koyangensis</name>
    <dbReference type="NCBI Taxonomy" id="188770"/>
    <lineage>
        <taxon>Bacteria</taxon>
        <taxon>Bacillati</taxon>
        <taxon>Actinomycetota</taxon>
        <taxon>Actinomycetes</taxon>
        <taxon>Kitasatosporales</taxon>
        <taxon>Streptomycetaceae</taxon>
        <taxon>Streptomyces</taxon>
        <taxon>Streptomyces aurantiacus group</taxon>
    </lineage>
</organism>
<keyword evidence="3" id="KW-0032">Aminotransferase</keyword>
<dbReference type="AlphaFoldDB" id="A0A385DKF5"/>
<evidence type="ECO:0000256" key="5">
    <source>
        <dbReference type="ARBA" id="ARBA00022898"/>
    </source>
</evidence>
<comment type="cofactor">
    <cofactor evidence="1">
        <name>pyridoxal 5'-phosphate</name>
        <dbReference type="ChEBI" id="CHEBI:597326"/>
    </cofactor>
</comment>
<feature type="domain" description="Aminotransferase class I/classII large" evidence="6">
    <location>
        <begin position="66"/>
        <end position="366"/>
    </location>
</feature>
<dbReference type="Gene3D" id="3.90.1150.10">
    <property type="entry name" value="Aspartate Aminotransferase, domain 1"/>
    <property type="match status" value="1"/>
</dbReference>
<dbReference type="Gene3D" id="3.40.640.10">
    <property type="entry name" value="Type I PLP-dependent aspartate aminotransferase-like (Major domain)"/>
    <property type="match status" value="1"/>
</dbReference>
<dbReference type="GO" id="GO:0008483">
    <property type="term" value="F:transaminase activity"/>
    <property type="evidence" value="ECO:0007669"/>
    <property type="project" value="UniProtKB-KW"/>
</dbReference>
<dbReference type="InterPro" id="IPR031020">
    <property type="entry name" value="Endura_MppP"/>
</dbReference>
<gene>
    <name evidence="7" type="primary">mppP</name>
    <name evidence="7" type="ORF">D0C37_13690</name>
</gene>
<protein>
    <submittedName>
        <fullName evidence="7">Enduracididine biosynthesis enzyme MppP</fullName>
    </submittedName>
</protein>
<evidence type="ECO:0000256" key="3">
    <source>
        <dbReference type="ARBA" id="ARBA00022576"/>
    </source>
</evidence>
<evidence type="ECO:0000313" key="7">
    <source>
        <dbReference type="EMBL" id="AXQ58953.1"/>
    </source>
</evidence>
<dbReference type="GO" id="GO:0030170">
    <property type="term" value="F:pyridoxal phosphate binding"/>
    <property type="evidence" value="ECO:0007669"/>
    <property type="project" value="InterPro"/>
</dbReference>
<dbReference type="InterPro" id="IPR050596">
    <property type="entry name" value="AspAT/PAT-like"/>
</dbReference>
<evidence type="ECO:0000256" key="4">
    <source>
        <dbReference type="ARBA" id="ARBA00022679"/>
    </source>
</evidence>
<evidence type="ECO:0000259" key="6">
    <source>
        <dbReference type="Pfam" id="PF00155"/>
    </source>
</evidence>
<evidence type="ECO:0000256" key="1">
    <source>
        <dbReference type="ARBA" id="ARBA00001933"/>
    </source>
</evidence>
<dbReference type="SUPFAM" id="SSF53383">
    <property type="entry name" value="PLP-dependent transferases"/>
    <property type="match status" value="1"/>
</dbReference>
<sequence>MVTTEPQLKENLTQWEYLALNSELNIADGHARQALSPGQQKIVNELPVLWAESEQRPVQQIESEAHQAYFTLLGQHSYPAQPGRVLSCYSSSVSMEILARSLSAAVGKVALVHPTFDNIADLLRGNGLELVPVEEDALHGADLPAELLSSVGCVFVTTPNNPTGRVLAEERLRRLAEQCAEHGIVLALDTSFRGFDAAAHYDHYAVLQEAGCRWVVIEDTGKLWPTLDLKAGLLVFSEDIGLPVEKIYSDILLGVSPLILALIREFSRDAAEGGLADLHAFILHNRSVVRRTLAGVEGVSFPDPESRSSVERVAFAGRTGTEVWEELQRHHVFALPCRQFHWAEPSDGDHMVRIALARSTEPLEQSVQVLRTVLETR</sequence>
<dbReference type="PANTHER" id="PTHR46383">
    <property type="entry name" value="ASPARTATE AMINOTRANSFERASE"/>
    <property type="match status" value="1"/>
</dbReference>
<dbReference type="InterPro" id="IPR015422">
    <property type="entry name" value="PyrdxlP-dep_Trfase_small"/>
</dbReference>
<reference evidence="7 8" key="1">
    <citation type="submission" date="2018-08" db="EMBL/GenBank/DDBJ databases">
        <authorList>
            <person name="Ferrada E.E."/>
            <person name="Latorre B.A."/>
        </authorList>
    </citation>
    <scope>NUCLEOTIDE SEQUENCE [LARGE SCALE GENOMIC DNA]</scope>
    <source>
        <strain evidence="7 8">VK-A60T</strain>
    </source>
</reference>
<dbReference type="InterPro" id="IPR015424">
    <property type="entry name" value="PyrdxlP-dep_Trfase"/>
</dbReference>
<dbReference type="InterPro" id="IPR004839">
    <property type="entry name" value="Aminotransferase_I/II_large"/>
</dbReference>
<evidence type="ECO:0000313" key="8">
    <source>
        <dbReference type="Proteomes" id="UP000259636"/>
    </source>
</evidence>
<proteinExistence type="inferred from homology"/>
<accession>A0A385DKF5</accession>
<comment type="similarity">
    <text evidence="2">Belongs to the class-I pyridoxal-phosphate-dependent aminotransferase family.</text>
</comment>
<dbReference type="GO" id="GO:0006520">
    <property type="term" value="P:amino acid metabolic process"/>
    <property type="evidence" value="ECO:0007669"/>
    <property type="project" value="InterPro"/>
</dbReference>
<dbReference type="Pfam" id="PF00155">
    <property type="entry name" value="Aminotran_1_2"/>
    <property type="match status" value="1"/>
</dbReference>
<name>A0A385DKF5_9ACTN</name>
<dbReference type="CDD" id="cd00609">
    <property type="entry name" value="AAT_like"/>
    <property type="match status" value="1"/>
</dbReference>
<dbReference type="InterPro" id="IPR015421">
    <property type="entry name" value="PyrdxlP-dep_Trfase_major"/>
</dbReference>
<dbReference type="Proteomes" id="UP000259636">
    <property type="component" value="Chromosome"/>
</dbReference>
<dbReference type="EMBL" id="CP031742">
    <property type="protein sequence ID" value="AXQ58953.1"/>
    <property type="molecule type" value="Genomic_DNA"/>
</dbReference>
<evidence type="ECO:0000256" key="2">
    <source>
        <dbReference type="ARBA" id="ARBA00007441"/>
    </source>
</evidence>
<dbReference type="NCBIfam" id="TIGR04462">
    <property type="entry name" value="endura_MppP"/>
    <property type="match status" value="1"/>
</dbReference>
<dbReference type="KEGG" id="sky:D0C37_13690"/>